<sequence>MSYNYQQGTGQQGPPPGNYSQQGAGPRPNMGPGGFAPPPNSGPHMNPNPYQQQQQQQHHQQQQQQRPGGYANAPTPYSQDQPKVHWVAASDNRIPPQAVQGGVEKDGTPLFVARARYKGGLHPGKAGQHIQDGGCAIGWGHKEVNLREYDVLCGDASLLKWVGQKDELVVQGFRPVEAGHEETGEPLFIAKSMYEGSQQLGKCAPHIKKGMSFPYGHKERTTDEYKVLAYV</sequence>
<reference evidence="1" key="1">
    <citation type="submission" date="2022-07" db="EMBL/GenBank/DDBJ databases">
        <title>Phylogenomic reconstructions and comparative analyses of Kickxellomycotina fungi.</title>
        <authorList>
            <person name="Reynolds N.K."/>
            <person name="Stajich J.E."/>
            <person name="Barry K."/>
            <person name="Grigoriev I.V."/>
            <person name="Crous P."/>
            <person name="Smith M.E."/>
        </authorList>
    </citation>
    <scope>NUCLEOTIDE SEQUENCE</scope>
    <source>
        <strain evidence="1">Benny 63K</strain>
    </source>
</reference>
<evidence type="ECO:0000313" key="2">
    <source>
        <dbReference type="Proteomes" id="UP001150581"/>
    </source>
</evidence>
<dbReference type="Proteomes" id="UP001150581">
    <property type="component" value="Unassembled WGS sequence"/>
</dbReference>
<organism evidence="1 2">
    <name type="scientific">Kickxella alabastrina</name>
    <dbReference type="NCBI Taxonomy" id="61397"/>
    <lineage>
        <taxon>Eukaryota</taxon>
        <taxon>Fungi</taxon>
        <taxon>Fungi incertae sedis</taxon>
        <taxon>Zoopagomycota</taxon>
        <taxon>Kickxellomycotina</taxon>
        <taxon>Kickxellomycetes</taxon>
        <taxon>Kickxellales</taxon>
        <taxon>Kickxellaceae</taxon>
        <taxon>Kickxella</taxon>
    </lineage>
</organism>
<accession>A0ACC1IRK4</accession>
<name>A0ACC1IRK4_9FUNG</name>
<comment type="caution">
    <text evidence="1">The sequence shown here is derived from an EMBL/GenBank/DDBJ whole genome shotgun (WGS) entry which is preliminary data.</text>
</comment>
<keyword evidence="2" id="KW-1185">Reference proteome</keyword>
<protein>
    <submittedName>
        <fullName evidence="1">Uncharacterized protein</fullName>
    </submittedName>
</protein>
<dbReference type="EMBL" id="JANBPG010000158">
    <property type="protein sequence ID" value="KAJ1899373.1"/>
    <property type="molecule type" value="Genomic_DNA"/>
</dbReference>
<evidence type="ECO:0000313" key="1">
    <source>
        <dbReference type="EMBL" id="KAJ1899373.1"/>
    </source>
</evidence>
<gene>
    <name evidence="1" type="ORF">LPJ66_002156</name>
</gene>
<proteinExistence type="predicted"/>